<dbReference type="SUPFAM" id="SSF56574">
    <property type="entry name" value="Serpins"/>
    <property type="match status" value="1"/>
</dbReference>
<dbReference type="EMBL" id="LXQA010239222">
    <property type="protein sequence ID" value="MCI36964.1"/>
    <property type="molecule type" value="Genomic_DNA"/>
</dbReference>
<comment type="caution">
    <text evidence="3">The sequence shown here is derived from an EMBL/GenBank/DDBJ whole genome shotgun (WGS) entry which is preliminary data.</text>
</comment>
<dbReference type="Pfam" id="PF00079">
    <property type="entry name" value="Serpin"/>
    <property type="match status" value="1"/>
</dbReference>
<feature type="domain" description="Serpin" evidence="2">
    <location>
        <begin position="11"/>
        <end position="67"/>
    </location>
</feature>
<comment type="similarity">
    <text evidence="1">Belongs to the serpin family.</text>
</comment>
<dbReference type="InterPro" id="IPR023796">
    <property type="entry name" value="Serpin_dom"/>
</dbReference>
<accession>A0A392RLK5</accession>
<sequence>MNFHNELITNLTKVSLTMGKHLFSKEEYKEKNVVFSPLSLQIVLSIIAAGSEGPTQQQLLDFLQFESVDQ</sequence>
<evidence type="ECO:0000259" key="2">
    <source>
        <dbReference type="Pfam" id="PF00079"/>
    </source>
</evidence>
<dbReference type="Gene3D" id="3.30.497.10">
    <property type="entry name" value="Antithrombin, subunit I, domain 2"/>
    <property type="match status" value="1"/>
</dbReference>
<keyword evidence="4" id="KW-1185">Reference proteome</keyword>
<organism evidence="3 4">
    <name type="scientific">Trifolium medium</name>
    <dbReference type="NCBI Taxonomy" id="97028"/>
    <lineage>
        <taxon>Eukaryota</taxon>
        <taxon>Viridiplantae</taxon>
        <taxon>Streptophyta</taxon>
        <taxon>Embryophyta</taxon>
        <taxon>Tracheophyta</taxon>
        <taxon>Spermatophyta</taxon>
        <taxon>Magnoliopsida</taxon>
        <taxon>eudicotyledons</taxon>
        <taxon>Gunneridae</taxon>
        <taxon>Pentapetalae</taxon>
        <taxon>rosids</taxon>
        <taxon>fabids</taxon>
        <taxon>Fabales</taxon>
        <taxon>Fabaceae</taxon>
        <taxon>Papilionoideae</taxon>
        <taxon>50 kb inversion clade</taxon>
        <taxon>NPAAA clade</taxon>
        <taxon>Hologalegina</taxon>
        <taxon>IRL clade</taxon>
        <taxon>Trifolieae</taxon>
        <taxon>Trifolium</taxon>
    </lineage>
</organism>
<proteinExistence type="inferred from homology"/>
<protein>
    <submittedName>
        <fullName evidence="3">Serpin-ZX</fullName>
    </submittedName>
</protein>
<evidence type="ECO:0000256" key="1">
    <source>
        <dbReference type="ARBA" id="ARBA00009500"/>
    </source>
</evidence>
<dbReference type="Proteomes" id="UP000265520">
    <property type="component" value="Unassembled WGS sequence"/>
</dbReference>
<reference evidence="3 4" key="1">
    <citation type="journal article" date="2018" name="Front. Plant Sci.">
        <title>Red Clover (Trifolium pratense) and Zigzag Clover (T. medium) - A Picture of Genomic Similarities and Differences.</title>
        <authorList>
            <person name="Dluhosova J."/>
            <person name="Istvanek J."/>
            <person name="Nedelnik J."/>
            <person name="Repkova J."/>
        </authorList>
    </citation>
    <scope>NUCLEOTIDE SEQUENCE [LARGE SCALE GENOMIC DNA]</scope>
    <source>
        <strain evidence="4">cv. 10/8</strain>
        <tissue evidence="3">Leaf</tissue>
    </source>
</reference>
<name>A0A392RLK5_9FABA</name>
<dbReference type="AlphaFoldDB" id="A0A392RLK5"/>
<dbReference type="InterPro" id="IPR042178">
    <property type="entry name" value="Serpin_sf_1"/>
</dbReference>
<evidence type="ECO:0000313" key="4">
    <source>
        <dbReference type="Proteomes" id="UP000265520"/>
    </source>
</evidence>
<feature type="non-terminal residue" evidence="3">
    <location>
        <position position="70"/>
    </location>
</feature>
<dbReference type="InterPro" id="IPR036186">
    <property type="entry name" value="Serpin_sf"/>
</dbReference>
<evidence type="ECO:0000313" key="3">
    <source>
        <dbReference type="EMBL" id="MCI36964.1"/>
    </source>
</evidence>